<organism evidence="2">
    <name type="scientific">marine sediment metagenome</name>
    <dbReference type="NCBI Taxonomy" id="412755"/>
    <lineage>
        <taxon>unclassified sequences</taxon>
        <taxon>metagenomes</taxon>
        <taxon>ecological metagenomes</taxon>
    </lineage>
</organism>
<sequence length="271" mass="28756">VTDAAGFISLTELHAYTVDTDLWSLEVQSTLENVTNLGDLKFNFDLDVPDGADFLKALGLDPIDVGVLEITATVDGGEQGEAVATTASILAGVSRLSTRFDTTKTEDESVVRGMISSEVLNIDDLKNAIGWVREITSLTKSEPPVDTSDGKREEPLVLQNSEKPDTAQPADGKREEPLVLNAADVSDGKPTDLVDAAEELAKLDLEIGIEFEKIEGQQGVSSVSSDLTIKDAKARFGPFKFSYGGGYFNLSAAMDLAKTPDLLNVSGATGG</sequence>
<comment type="caution">
    <text evidence="2">The sequence shown here is derived from an EMBL/GenBank/DDBJ whole genome shotgun (WGS) entry which is preliminary data.</text>
</comment>
<feature type="non-terminal residue" evidence="2">
    <location>
        <position position="1"/>
    </location>
</feature>
<dbReference type="EMBL" id="BART01005069">
    <property type="protein sequence ID" value="GAG60479.1"/>
    <property type="molecule type" value="Genomic_DNA"/>
</dbReference>
<dbReference type="AlphaFoldDB" id="X0YUY1"/>
<feature type="non-terminal residue" evidence="2">
    <location>
        <position position="271"/>
    </location>
</feature>
<name>X0YUY1_9ZZZZ</name>
<protein>
    <recommendedName>
        <fullName evidence="3">AsmA domain-containing protein</fullName>
    </recommendedName>
</protein>
<accession>X0YUY1</accession>
<feature type="region of interest" description="Disordered" evidence="1">
    <location>
        <begin position="140"/>
        <end position="176"/>
    </location>
</feature>
<evidence type="ECO:0000313" key="2">
    <source>
        <dbReference type="EMBL" id="GAG60479.1"/>
    </source>
</evidence>
<evidence type="ECO:0000256" key="1">
    <source>
        <dbReference type="SAM" id="MobiDB-lite"/>
    </source>
</evidence>
<evidence type="ECO:0008006" key="3">
    <source>
        <dbReference type="Google" id="ProtNLM"/>
    </source>
</evidence>
<reference evidence="2" key="1">
    <citation type="journal article" date="2014" name="Front. Microbiol.">
        <title>High frequency of phylogenetically diverse reductive dehalogenase-homologous genes in deep subseafloor sedimentary metagenomes.</title>
        <authorList>
            <person name="Kawai M."/>
            <person name="Futagami T."/>
            <person name="Toyoda A."/>
            <person name="Takaki Y."/>
            <person name="Nishi S."/>
            <person name="Hori S."/>
            <person name="Arai W."/>
            <person name="Tsubouchi T."/>
            <person name="Morono Y."/>
            <person name="Uchiyama I."/>
            <person name="Ito T."/>
            <person name="Fujiyama A."/>
            <person name="Inagaki F."/>
            <person name="Takami H."/>
        </authorList>
    </citation>
    <scope>NUCLEOTIDE SEQUENCE</scope>
    <source>
        <strain evidence="2">Expedition CK06-06</strain>
    </source>
</reference>
<gene>
    <name evidence="2" type="ORF">S01H4_12103</name>
</gene>
<proteinExistence type="predicted"/>